<keyword evidence="2" id="KW-1185">Reference proteome</keyword>
<dbReference type="KEGG" id="abs:AZOBR_p340167"/>
<gene>
    <name evidence="1" type="ORF">AZOBR_p340167</name>
</gene>
<protein>
    <submittedName>
        <fullName evidence="1">Uncharacterized protein</fullName>
    </submittedName>
</protein>
<evidence type="ECO:0000313" key="1">
    <source>
        <dbReference type="EMBL" id="CCD02929.1"/>
    </source>
</evidence>
<sequence length="74" mass="8061">MSRSMRLPTCWSGCSLRQSELLKRFQGLTLLLLAETAPDPHKPGIPALALSSLQPIFSAGHYASSRTKSEHSVP</sequence>
<name>A0A9P1NRB3_9PROT</name>
<evidence type="ECO:0000313" key="2">
    <source>
        <dbReference type="Proteomes" id="UP000007319"/>
    </source>
</evidence>
<keyword evidence="1" id="KW-0614">Plasmid</keyword>
<dbReference type="Proteomes" id="UP000007319">
    <property type="component" value="Plasmid AZOBR_p3"/>
</dbReference>
<accession>A0A9P1NRB3</accession>
<reference evidence="1 2" key="1">
    <citation type="journal article" date="2011" name="PLoS Genet.">
        <title>Azospirillum genomes reveal transition of bacteria from aquatic to terrestrial environments.</title>
        <authorList>
            <person name="Wisniewski-Dye F."/>
            <person name="Borziak K."/>
            <person name="Khalsa-Moyers G."/>
            <person name="Alexandre G."/>
            <person name="Sukharnikov L.O."/>
            <person name="Wuichet K."/>
            <person name="Hurst G.B."/>
            <person name="McDonald W.H."/>
            <person name="Robertson J.S."/>
            <person name="Barbe V."/>
            <person name="Calteau A."/>
            <person name="Rouy Z."/>
            <person name="Mangenot S."/>
            <person name="Prigent-Combaret C."/>
            <person name="Normand P."/>
            <person name="Boyer M."/>
            <person name="Siguier P."/>
            <person name="Dessaux Y."/>
            <person name="Elmerich C."/>
            <person name="Condemine G."/>
            <person name="Krishnen G."/>
            <person name="Kennedy I."/>
            <person name="Paterson A.H."/>
            <person name="Gonzalez V."/>
            <person name="Mavingui P."/>
            <person name="Zhulin I.B."/>
        </authorList>
    </citation>
    <scope>NUCLEOTIDE SEQUENCE [LARGE SCALE GENOMIC DNA]</scope>
    <source>
        <strain evidence="1 2">Sp245</strain>
    </source>
</reference>
<proteinExistence type="predicted"/>
<geneLocation type="plasmid" evidence="1 2">
    <name>AZOBR_p3</name>
</geneLocation>
<dbReference type="EMBL" id="HE577330">
    <property type="protein sequence ID" value="CCD02929.1"/>
    <property type="molecule type" value="Genomic_DNA"/>
</dbReference>
<dbReference type="AlphaFoldDB" id="A0A9P1NRB3"/>
<organism evidence="1 2">
    <name type="scientific">Azospirillum baldaniorum</name>
    <dbReference type="NCBI Taxonomy" id="1064539"/>
    <lineage>
        <taxon>Bacteria</taxon>
        <taxon>Pseudomonadati</taxon>
        <taxon>Pseudomonadota</taxon>
        <taxon>Alphaproteobacteria</taxon>
        <taxon>Rhodospirillales</taxon>
        <taxon>Azospirillaceae</taxon>
        <taxon>Azospirillum</taxon>
    </lineage>
</organism>